<keyword evidence="10" id="KW-0472">Membrane</keyword>
<feature type="compositionally biased region" description="Low complexity" evidence="9">
    <location>
        <begin position="64"/>
        <end position="80"/>
    </location>
</feature>
<dbReference type="PANTHER" id="PTHR11733:SF209">
    <property type="entry name" value="FI20018P1"/>
    <property type="match status" value="1"/>
</dbReference>
<dbReference type="InterPro" id="IPR042089">
    <property type="entry name" value="Peptidase_M13_dom_2"/>
</dbReference>
<protein>
    <submittedName>
        <fullName evidence="13">Uncharacterized protein</fullName>
    </submittedName>
</protein>
<organism evidence="13 14">
    <name type="scientific">Odynerus spinipes</name>
    <dbReference type="NCBI Taxonomy" id="1348599"/>
    <lineage>
        <taxon>Eukaryota</taxon>
        <taxon>Metazoa</taxon>
        <taxon>Ecdysozoa</taxon>
        <taxon>Arthropoda</taxon>
        <taxon>Hexapoda</taxon>
        <taxon>Insecta</taxon>
        <taxon>Pterygota</taxon>
        <taxon>Neoptera</taxon>
        <taxon>Endopterygota</taxon>
        <taxon>Hymenoptera</taxon>
        <taxon>Apocrita</taxon>
        <taxon>Aculeata</taxon>
        <taxon>Vespoidea</taxon>
        <taxon>Vespidae</taxon>
        <taxon>Eumeninae</taxon>
        <taxon>Odynerus</taxon>
    </lineage>
</organism>
<dbReference type="AlphaFoldDB" id="A0AAD9RKK2"/>
<keyword evidence="6" id="KW-0378">Hydrolase</keyword>
<keyword evidence="14" id="KW-1185">Reference proteome</keyword>
<dbReference type="InterPro" id="IPR024079">
    <property type="entry name" value="MetalloPept_cat_dom_sf"/>
</dbReference>
<evidence type="ECO:0000313" key="14">
    <source>
        <dbReference type="Proteomes" id="UP001258017"/>
    </source>
</evidence>
<keyword evidence="10" id="KW-1133">Transmembrane helix</keyword>
<evidence type="ECO:0000256" key="1">
    <source>
        <dbReference type="ARBA" id="ARBA00001947"/>
    </source>
</evidence>
<evidence type="ECO:0000256" key="3">
    <source>
        <dbReference type="ARBA" id="ARBA00007357"/>
    </source>
</evidence>
<name>A0AAD9RKK2_9HYME</name>
<evidence type="ECO:0000256" key="6">
    <source>
        <dbReference type="ARBA" id="ARBA00022801"/>
    </source>
</evidence>
<accession>A0AAD9RKK2</accession>
<reference evidence="13" key="1">
    <citation type="submission" date="2021-08" db="EMBL/GenBank/DDBJ databases">
        <authorList>
            <person name="Misof B."/>
            <person name="Oliver O."/>
            <person name="Podsiadlowski L."/>
            <person name="Donath A."/>
            <person name="Peters R."/>
            <person name="Mayer C."/>
            <person name="Rust J."/>
            <person name="Gunkel S."/>
            <person name="Lesny P."/>
            <person name="Martin S."/>
            <person name="Oeyen J.P."/>
            <person name="Petersen M."/>
            <person name="Panagiotis P."/>
            <person name="Wilbrandt J."/>
            <person name="Tanja T."/>
        </authorList>
    </citation>
    <scope>NUCLEOTIDE SEQUENCE</scope>
    <source>
        <strain evidence="13">GBR_01_08_01A</strain>
        <tissue evidence="13">Thorax + abdomen</tissue>
    </source>
</reference>
<feature type="domain" description="Peptidase M13 C-terminal" evidence="11">
    <location>
        <begin position="734"/>
        <end position="947"/>
    </location>
</feature>
<evidence type="ECO:0000256" key="5">
    <source>
        <dbReference type="ARBA" id="ARBA00022723"/>
    </source>
</evidence>
<dbReference type="InterPro" id="IPR008753">
    <property type="entry name" value="Peptidase_M13_N"/>
</dbReference>
<evidence type="ECO:0000256" key="4">
    <source>
        <dbReference type="ARBA" id="ARBA00022670"/>
    </source>
</evidence>
<proteinExistence type="inferred from homology"/>
<feature type="transmembrane region" description="Helical" evidence="10">
    <location>
        <begin position="183"/>
        <end position="205"/>
    </location>
</feature>
<evidence type="ECO:0000256" key="9">
    <source>
        <dbReference type="SAM" id="MobiDB-lite"/>
    </source>
</evidence>
<comment type="caution">
    <text evidence="13">The sequence shown here is derived from an EMBL/GenBank/DDBJ whole genome shotgun (WGS) entry which is preliminary data.</text>
</comment>
<dbReference type="GO" id="GO:0004222">
    <property type="term" value="F:metalloendopeptidase activity"/>
    <property type="evidence" value="ECO:0007669"/>
    <property type="project" value="InterPro"/>
</dbReference>
<feature type="region of interest" description="Disordered" evidence="9">
    <location>
        <begin position="48"/>
        <end position="143"/>
    </location>
</feature>
<keyword evidence="5" id="KW-0479">Metal-binding</keyword>
<evidence type="ECO:0000259" key="11">
    <source>
        <dbReference type="Pfam" id="PF01431"/>
    </source>
</evidence>
<dbReference type="InterPro" id="IPR018497">
    <property type="entry name" value="Peptidase_M13_C"/>
</dbReference>
<dbReference type="GO" id="GO:0005886">
    <property type="term" value="C:plasma membrane"/>
    <property type="evidence" value="ECO:0007669"/>
    <property type="project" value="UniProtKB-SubCell"/>
</dbReference>
<comment type="cofactor">
    <cofactor evidence="1">
        <name>Zn(2+)</name>
        <dbReference type="ChEBI" id="CHEBI:29105"/>
    </cofactor>
</comment>
<dbReference type="GO" id="GO:0046872">
    <property type="term" value="F:metal ion binding"/>
    <property type="evidence" value="ECO:0007669"/>
    <property type="project" value="UniProtKB-KW"/>
</dbReference>
<comment type="similarity">
    <text evidence="3">Belongs to the peptidase M13 family.</text>
</comment>
<feature type="compositionally biased region" description="Gly residues" evidence="9">
    <location>
        <begin position="92"/>
        <end position="103"/>
    </location>
</feature>
<dbReference type="GO" id="GO:0006508">
    <property type="term" value="P:proteolysis"/>
    <property type="evidence" value="ECO:0007669"/>
    <property type="project" value="UniProtKB-KW"/>
</dbReference>
<gene>
    <name evidence="13" type="ORF">KPH14_005092</name>
</gene>
<evidence type="ECO:0000313" key="13">
    <source>
        <dbReference type="EMBL" id="KAK2581415.1"/>
    </source>
</evidence>
<feature type="compositionally biased region" description="Gly residues" evidence="9">
    <location>
        <begin position="120"/>
        <end position="138"/>
    </location>
</feature>
<feature type="domain" description="Peptidase M13 N-terminal" evidence="12">
    <location>
        <begin position="257"/>
        <end position="671"/>
    </location>
</feature>
<dbReference type="CDD" id="cd08662">
    <property type="entry name" value="M13"/>
    <property type="match status" value="1"/>
</dbReference>
<evidence type="ECO:0000256" key="7">
    <source>
        <dbReference type="ARBA" id="ARBA00022833"/>
    </source>
</evidence>
<feature type="compositionally biased region" description="Gly residues" evidence="9">
    <location>
        <begin position="48"/>
        <end position="63"/>
    </location>
</feature>
<comment type="subcellular location">
    <subcellularLocation>
        <location evidence="2">Cell membrane</location>
        <topology evidence="2">Single-pass type II membrane protein</topology>
    </subcellularLocation>
</comment>
<dbReference type="Pfam" id="PF05649">
    <property type="entry name" value="Peptidase_M13_N"/>
    <property type="match status" value="1"/>
</dbReference>
<keyword evidence="10" id="KW-0812">Transmembrane</keyword>
<dbReference type="Proteomes" id="UP001258017">
    <property type="component" value="Unassembled WGS sequence"/>
</dbReference>
<dbReference type="SUPFAM" id="SSF55486">
    <property type="entry name" value="Metalloproteases ('zincins'), catalytic domain"/>
    <property type="match status" value="1"/>
</dbReference>
<keyword evidence="4" id="KW-0645">Protease</keyword>
<evidence type="ECO:0000256" key="2">
    <source>
        <dbReference type="ARBA" id="ARBA00004401"/>
    </source>
</evidence>
<dbReference type="Gene3D" id="3.40.390.10">
    <property type="entry name" value="Collagenase (Catalytic Domain)"/>
    <property type="match status" value="1"/>
</dbReference>
<dbReference type="EMBL" id="JAIFRP010000039">
    <property type="protein sequence ID" value="KAK2581415.1"/>
    <property type="molecule type" value="Genomic_DNA"/>
</dbReference>
<evidence type="ECO:0000259" key="12">
    <source>
        <dbReference type="Pfam" id="PF05649"/>
    </source>
</evidence>
<reference evidence="13" key="2">
    <citation type="journal article" date="2023" name="Commun. Biol.">
        <title>Intrasexual cuticular hydrocarbon dimorphism in a wasp sheds light on hydrocarbon biosynthesis genes in Hymenoptera.</title>
        <authorList>
            <person name="Moris V.C."/>
            <person name="Podsiadlowski L."/>
            <person name="Martin S."/>
            <person name="Oeyen J.P."/>
            <person name="Donath A."/>
            <person name="Petersen M."/>
            <person name="Wilbrandt J."/>
            <person name="Misof B."/>
            <person name="Liedtke D."/>
            <person name="Thamm M."/>
            <person name="Scheiner R."/>
            <person name="Schmitt T."/>
            <person name="Niehuis O."/>
        </authorList>
    </citation>
    <scope>NUCLEOTIDE SEQUENCE</scope>
    <source>
        <strain evidence="13">GBR_01_08_01A</strain>
    </source>
</reference>
<keyword evidence="8" id="KW-0482">Metalloprotease</keyword>
<evidence type="ECO:0000256" key="10">
    <source>
        <dbReference type="SAM" id="Phobius"/>
    </source>
</evidence>
<keyword evidence="7" id="KW-0862">Zinc</keyword>
<dbReference type="Gene3D" id="1.10.1380.10">
    <property type="entry name" value="Neutral endopeptidase , domain2"/>
    <property type="match status" value="1"/>
</dbReference>
<dbReference type="PROSITE" id="PS51885">
    <property type="entry name" value="NEPRILYSIN"/>
    <property type="match status" value="1"/>
</dbReference>
<sequence>MEYVENYELLLLSVSLTSRIVALVHRNPANVALCTVSRGYGGRGARGGGAVGGSGGSGGGSGGCSVRSSGGRSRGEASVRLPLSPRTLCAPGTGGGGGGGAGVTGPHAGTQTHGHAQQVAGGGGPGTTGGGPTGGTTTGGAPEEVATLQDEPMLHVERPVQQGTWICCVPCYWLRKSKAVHKALLTFAMLLVTSLLVTSPVLFLITTLPEGEQPRDCAPLDEACIRERDGPEGVCESKPCEEASKRILASMKRGVDPCKDFYQFACGGFRDQQPYQPSSSFNMLQAQVDEHIHKMLANETGRMVGIFEKLGQFYASCRGFKEKPVNFTPVYELLQELGGYLPPKSVVPVDITPLVSALLRVNGAPLFDFYVDVDLYDRSRSSVFLDLPRKYQDNALFIEDLEDEPKWRKTHSIYERRRRSVHEESQAYMMIKNKREERRSRRLQKIVEGMLPKTMSPKERSSETDLLLQFCLSLGKQIYPKHKDLYNWVDVDQRVYVPFNMTYLQESFGYIRWGTLLNATLGAATADLFNHSRTLDRDRRYNTDDQMIYVYVTAPRYFRSLGKLLNRFSRRIIHNGLLLLYAEDTLHDIVNVTASKDWDNSCYKLTKDVFGEIVGALYVQQYSPEYLETLANRVAGLFERVKETVAERILVKSWLDEETRTQALLKLRTLQGRFHVWPGFHNDSLLAREMAEVVIDPDDFFKTVLQRFRQIRTVDDKVLRRNVTEKRRHPYTVNAYYESSTNTIGVPLAMTTAWSWSWDGGPAYAAHATLGSVIAHEILHAFDLHRRRLPLDPDLSVDQWLWITSESWKRLEARIECVAKLYARSFWRKVQFYGNDVAVQFDWNVTRNENVADIGALQISFKTWHTLTNGKDRSLPGLEGLRPSQLFFISAAQTYCSNMTAEAYILSVELDYHTPQPERVNGIMMNSQAFAEAFRCPLGAKMNPGKSSNRLASIINRSSALGYLPR</sequence>
<dbReference type="InterPro" id="IPR000718">
    <property type="entry name" value="Peptidase_M13"/>
</dbReference>
<dbReference type="PANTHER" id="PTHR11733">
    <property type="entry name" value="ZINC METALLOPROTEASE FAMILY M13 NEPRILYSIN-RELATED"/>
    <property type="match status" value="1"/>
</dbReference>
<dbReference type="Pfam" id="PF01431">
    <property type="entry name" value="Peptidase_M13"/>
    <property type="match status" value="1"/>
</dbReference>
<evidence type="ECO:0000256" key="8">
    <source>
        <dbReference type="ARBA" id="ARBA00023049"/>
    </source>
</evidence>